<dbReference type="PANTHER" id="PTHR33164">
    <property type="entry name" value="TRANSCRIPTIONAL REGULATOR, MARR FAMILY"/>
    <property type="match status" value="1"/>
</dbReference>
<gene>
    <name evidence="2" type="ORF">GCM10008960_00940</name>
</gene>
<name>A0ABQ2RY03_9DEIO</name>
<comment type="caution">
    <text evidence="2">The sequence shown here is derived from an EMBL/GenBank/DDBJ whole genome shotgun (WGS) entry which is preliminary data.</text>
</comment>
<dbReference type="InterPro" id="IPR036388">
    <property type="entry name" value="WH-like_DNA-bd_sf"/>
</dbReference>
<dbReference type="PANTHER" id="PTHR33164:SF43">
    <property type="entry name" value="HTH-TYPE TRANSCRIPTIONAL REPRESSOR YETL"/>
    <property type="match status" value="1"/>
</dbReference>
<organism evidence="2 3">
    <name type="scientific">Deinococcus sedimenti</name>
    <dbReference type="NCBI Taxonomy" id="1867090"/>
    <lineage>
        <taxon>Bacteria</taxon>
        <taxon>Thermotogati</taxon>
        <taxon>Deinococcota</taxon>
        <taxon>Deinococci</taxon>
        <taxon>Deinococcales</taxon>
        <taxon>Deinococcaceae</taxon>
        <taxon>Deinococcus</taxon>
    </lineage>
</organism>
<sequence>MSPDPHELDLSRQPLRFLAAYWTAWQGISGQVQAALRREHNDLDLRAFLILSHVQAGPQTPSDLARTLDLPRYEVARALRHLQEAGAVTYQRPPGDARRHALHTTPAGQDLWRAAMQTVQHATQPALDRLGPQLNTVTAGLEALTDLSPTSPEATP</sequence>
<keyword evidence="3" id="KW-1185">Reference proteome</keyword>
<dbReference type="InterPro" id="IPR036390">
    <property type="entry name" value="WH_DNA-bd_sf"/>
</dbReference>
<evidence type="ECO:0000259" key="1">
    <source>
        <dbReference type="PROSITE" id="PS50995"/>
    </source>
</evidence>
<protein>
    <recommendedName>
        <fullName evidence="1">HTH marR-type domain-containing protein</fullName>
    </recommendedName>
</protein>
<dbReference type="EMBL" id="BMQN01000001">
    <property type="protein sequence ID" value="GGR78001.1"/>
    <property type="molecule type" value="Genomic_DNA"/>
</dbReference>
<evidence type="ECO:0000313" key="2">
    <source>
        <dbReference type="EMBL" id="GGR78001.1"/>
    </source>
</evidence>
<dbReference type="SUPFAM" id="SSF46785">
    <property type="entry name" value="Winged helix' DNA-binding domain"/>
    <property type="match status" value="1"/>
</dbReference>
<dbReference type="Gene3D" id="1.10.10.10">
    <property type="entry name" value="Winged helix-like DNA-binding domain superfamily/Winged helix DNA-binding domain"/>
    <property type="match status" value="1"/>
</dbReference>
<dbReference type="InterPro" id="IPR039422">
    <property type="entry name" value="MarR/SlyA-like"/>
</dbReference>
<evidence type="ECO:0000313" key="3">
    <source>
        <dbReference type="Proteomes" id="UP000644548"/>
    </source>
</evidence>
<dbReference type="SMART" id="SM00347">
    <property type="entry name" value="HTH_MARR"/>
    <property type="match status" value="1"/>
</dbReference>
<accession>A0ABQ2RY03</accession>
<dbReference type="PROSITE" id="PS50995">
    <property type="entry name" value="HTH_MARR_2"/>
    <property type="match status" value="1"/>
</dbReference>
<dbReference type="Proteomes" id="UP000644548">
    <property type="component" value="Unassembled WGS sequence"/>
</dbReference>
<reference evidence="3" key="1">
    <citation type="journal article" date="2019" name="Int. J. Syst. Evol. Microbiol.">
        <title>The Global Catalogue of Microorganisms (GCM) 10K type strain sequencing project: providing services to taxonomists for standard genome sequencing and annotation.</title>
        <authorList>
            <consortium name="The Broad Institute Genomics Platform"/>
            <consortium name="The Broad Institute Genome Sequencing Center for Infectious Disease"/>
            <person name="Wu L."/>
            <person name="Ma J."/>
        </authorList>
    </citation>
    <scope>NUCLEOTIDE SEQUENCE [LARGE SCALE GENOMIC DNA]</scope>
    <source>
        <strain evidence="3">JCM 31405</strain>
    </source>
</reference>
<dbReference type="Pfam" id="PF12802">
    <property type="entry name" value="MarR_2"/>
    <property type="match status" value="1"/>
</dbReference>
<feature type="domain" description="HTH marR-type" evidence="1">
    <location>
        <begin position="7"/>
        <end position="149"/>
    </location>
</feature>
<dbReference type="RefSeq" id="WP_189071223.1">
    <property type="nucleotide sequence ID" value="NZ_BMQN01000001.1"/>
</dbReference>
<dbReference type="InterPro" id="IPR000835">
    <property type="entry name" value="HTH_MarR-typ"/>
</dbReference>
<proteinExistence type="predicted"/>